<feature type="region of interest" description="Disordered" evidence="3">
    <location>
        <begin position="305"/>
        <end position="324"/>
    </location>
</feature>
<feature type="domain" description="DH" evidence="5">
    <location>
        <begin position="405"/>
        <end position="592"/>
    </location>
</feature>
<evidence type="ECO:0000259" key="5">
    <source>
        <dbReference type="PROSITE" id="PS50010"/>
    </source>
</evidence>
<dbReference type="PANTHER" id="PTHR46572">
    <property type="entry name" value="RHO1 GDP-GTP EXCHANGE PROTEIN 1-RELATED"/>
    <property type="match status" value="1"/>
</dbReference>
<dbReference type="CDD" id="cd00160">
    <property type="entry name" value="RhoGEF"/>
    <property type="match status" value="1"/>
</dbReference>
<reference evidence="7 8" key="1">
    <citation type="submission" date="2023-04" db="EMBL/GenBank/DDBJ databases">
        <title>Genome of Basidiobolus ranarum AG-B5.</title>
        <authorList>
            <person name="Stajich J.E."/>
            <person name="Carter-House D."/>
            <person name="Gryganskyi A."/>
        </authorList>
    </citation>
    <scope>NUCLEOTIDE SEQUENCE [LARGE SCALE GENOMIC DNA]</scope>
    <source>
        <strain evidence="7 8">AG-B5</strain>
    </source>
</reference>
<dbReference type="InterPro" id="IPR011993">
    <property type="entry name" value="PH-like_dom_sf"/>
</dbReference>
<dbReference type="Proteomes" id="UP001479436">
    <property type="component" value="Unassembled WGS sequence"/>
</dbReference>
<organism evidence="7 8">
    <name type="scientific">Basidiobolus ranarum</name>
    <dbReference type="NCBI Taxonomy" id="34480"/>
    <lineage>
        <taxon>Eukaryota</taxon>
        <taxon>Fungi</taxon>
        <taxon>Fungi incertae sedis</taxon>
        <taxon>Zoopagomycota</taxon>
        <taxon>Entomophthoromycotina</taxon>
        <taxon>Basidiobolomycetes</taxon>
        <taxon>Basidiobolales</taxon>
        <taxon>Basidiobolaceae</taxon>
        <taxon>Basidiobolus</taxon>
    </lineage>
</organism>
<evidence type="ECO:0000259" key="6">
    <source>
        <dbReference type="PROSITE" id="PS50219"/>
    </source>
</evidence>
<comment type="caution">
    <text evidence="7">The sequence shown here is derived from an EMBL/GenBank/DDBJ whole genome shotgun (WGS) entry which is preliminary data.</text>
</comment>
<sequence>MPYTSPPIPPKSSELLEELSGSTQCWSLKEKEADKENLPRNTRFYSDSAISVPHYNSPYQSNNHMTTPQHEYYRTTIPAQYSTKVNPIHTLPYQSTFPNERVQQNYNRLSSYCTPYYSQVPRTISSYSDSDLVHEKSTSMLLEDKQESYIQPSTPEPYSNHSLRMPHPSDYLSDGPVSKLDSVINPYHTPEFMAFPDPQDYKNSCIKIDPYDPALLPMVRDGLLRSLGNRFKPSQKNEYFDCFSGHELVDSICDVIGEVPRGDSLLIGRLLQEHGVFHHVGSDNRSLMDNDQEFYRLVSTETREKPGLETRKTTGGSNHVAKSEEDCTDFRGSLKRYSLDSLEQDFAPQTITNEVQSGDTPLYSSAHVSRKPTELIRQSTNEYENLWLASVPHRVVESLTDKERNRQIAIFEIIYTEEEYLRDLKLYDSLFIEPLRASRIFHSEKVDRFVQDVFSNYQDLQQLHTEILSAFRERRGVKPIVEMIGDVMVQFSERFEPYIQFGIGSVNSACILKYERSHSSALESFLEECQKKPEARKLPLESFLSRPNSRIARYPLLLDRVLKYTPEEDVDRQMLVCAIDSIREFLIRLNKEAGRAENQLRLQEISDKIEFKSEDYMDLKLNEPDRQLVREGMLKRSLGQSLRVILLDHVLLFAKEKKSFTTGSITYRVYTRPIPLEFLSLQANPSDTIASEDSTKTAYPFSITNISKWGGTHTVVAGSLAERKQWIDKIQEQQAKHMFNRLRVFELVSISDSHFDLNARARCSTLYFTRDGKRKIAIGTTDGLYAGFEGDPASFSKVLTLERVRQVEVLEKINMVLVLQDKLLLTYSTDILDFPESLVNCHGQKLASQVGHFNVGFCQGKLLVVVMKLKGLKSYFKVLEPVTIHHNSKAKGKLLCQRNGYALKLFKEFYVGAESYSVQFLTKKLYVVCLKGFEIINLEALHLNKSIPDLNDTTQFGFINKRENCKPLAMFPLNKQEFLLCYNEFAFHLDNLGQRTRPNLIIEWEGRPTNVALYGHYVIAFDTSFMEIRDAESGELVQIINGYDLRCLNPGTHKDSVHLAMEPFRKHEQYVFRLLWNDSVPSEWDNTESVDPLVRQLSEEDISEF</sequence>
<dbReference type="InterPro" id="IPR000219">
    <property type="entry name" value="DH_dom"/>
</dbReference>
<evidence type="ECO:0000259" key="4">
    <source>
        <dbReference type="PROSITE" id="PS50003"/>
    </source>
</evidence>
<feature type="domain" description="PH" evidence="4">
    <location>
        <begin position="627"/>
        <end position="735"/>
    </location>
</feature>
<dbReference type="InterPro" id="IPR041675">
    <property type="entry name" value="PH_5"/>
</dbReference>
<dbReference type="Pfam" id="PF00610">
    <property type="entry name" value="DEP"/>
    <property type="match status" value="1"/>
</dbReference>
<dbReference type="Gene3D" id="1.20.900.10">
    <property type="entry name" value="Dbl homology (DH) domain"/>
    <property type="match status" value="1"/>
</dbReference>
<dbReference type="SMART" id="SM00325">
    <property type="entry name" value="RhoGEF"/>
    <property type="match status" value="1"/>
</dbReference>
<dbReference type="SMART" id="SM00233">
    <property type="entry name" value="PH"/>
    <property type="match status" value="1"/>
</dbReference>
<dbReference type="Gene3D" id="1.10.10.10">
    <property type="entry name" value="Winged helix-like DNA-binding domain superfamily/Winged helix DNA-binding domain"/>
    <property type="match status" value="1"/>
</dbReference>
<dbReference type="SUPFAM" id="SSF50729">
    <property type="entry name" value="PH domain-like"/>
    <property type="match status" value="1"/>
</dbReference>
<dbReference type="Gene3D" id="2.30.29.30">
    <property type="entry name" value="Pleckstrin-homology domain (PH domain)/Phosphotyrosine-binding domain (PTB)"/>
    <property type="match status" value="1"/>
</dbReference>
<gene>
    <name evidence="7" type="primary">ROM2_4</name>
    <name evidence="7" type="ORF">K7432_004039</name>
</gene>
<evidence type="ECO:0000313" key="7">
    <source>
        <dbReference type="EMBL" id="KAK9766703.1"/>
    </source>
</evidence>
<keyword evidence="1" id="KW-0597">Phosphoprotein</keyword>
<dbReference type="SMART" id="SM00036">
    <property type="entry name" value="CNH"/>
    <property type="match status" value="1"/>
</dbReference>
<dbReference type="InterPro" id="IPR001180">
    <property type="entry name" value="CNH_dom"/>
</dbReference>
<dbReference type="SUPFAM" id="SSF46785">
    <property type="entry name" value="Winged helix' DNA-binding domain"/>
    <property type="match status" value="1"/>
</dbReference>
<keyword evidence="8" id="KW-1185">Reference proteome</keyword>
<keyword evidence="2" id="KW-0344">Guanine-nucleotide releasing factor</keyword>
<dbReference type="PANTHER" id="PTHR46572:SF1">
    <property type="entry name" value="RHO1 GUANINE NUCLEOTIDE EXCHANGE FACTOR TUS1"/>
    <property type="match status" value="1"/>
</dbReference>
<dbReference type="Pfam" id="PF15405">
    <property type="entry name" value="PH_5"/>
    <property type="match status" value="1"/>
</dbReference>
<dbReference type="InterPro" id="IPR036390">
    <property type="entry name" value="WH_DNA-bd_sf"/>
</dbReference>
<dbReference type="EMBL" id="JASJQH010000132">
    <property type="protein sequence ID" value="KAK9766703.1"/>
    <property type="molecule type" value="Genomic_DNA"/>
</dbReference>
<evidence type="ECO:0000256" key="2">
    <source>
        <dbReference type="ARBA" id="ARBA00022658"/>
    </source>
</evidence>
<dbReference type="InterPro" id="IPR035899">
    <property type="entry name" value="DBL_dom_sf"/>
</dbReference>
<dbReference type="InterPro" id="IPR036388">
    <property type="entry name" value="WH-like_DNA-bd_sf"/>
</dbReference>
<dbReference type="Pfam" id="PF00621">
    <property type="entry name" value="RhoGEF"/>
    <property type="match status" value="1"/>
</dbReference>
<dbReference type="InterPro" id="IPR001849">
    <property type="entry name" value="PH_domain"/>
</dbReference>
<dbReference type="PROSITE" id="PS50219">
    <property type="entry name" value="CNH"/>
    <property type="match status" value="1"/>
</dbReference>
<proteinExistence type="predicted"/>
<accession>A0ABR2WYW2</accession>
<evidence type="ECO:0000256" key="3">
    <source>
        <dbReference type="SAM" id="MobiDB-lite"/>
    </source>
</evidence>
<protein>
    <submittedName>
        <fullName evidence="7">RHO1 GDP-GTP exchange protein 2</fullName>
    </submittedName>
</protein>
<evidence type="ECO:0000313" key="8">
    <source>
        <dbReference type="Proteomes" id="UP001479436"/>
    </source>
</evidence>
<dbReference type="Pfam" id="PF00780">
    <property type="entry name" value="CNH"/>
    <property type="match status" value="1"/>
</dbReference>
<evidence type="ECO:0000256" key="1">
    <source>
        <dbReference type="ARBA" id="ARBA00022553"/>
    </source>
</evidence>
<feature type="domain" description="CNH" evidence="6">
    <location>
        <begin position="758"/>
        <end position="1055"/>
    </location>
</feature>
<dbReference type="SUPFAM" id="SSF48065">
    <property type="entry name" value="DBL homology domain (DH-domain)"/>
    <property type="match status" value="1"/>
</dbReference>
<dbReference type="PROSITE" id="PS50003">
    <property type="entry name" value="PH_DOMAIN"/>
    <property type="match status" value="1"/>
</dbReference>
<dbReference type="InterPro" id="IPR000591">
    <property type="entry name" value="DEP_dom"/>
</dbReference>
<name>A0ABR2WYW2_9FUNG</name>
<dbReference type="PROSITE" id="PS50010">
    <property type="entry name" value="DH_2"/>
    <property type="match status" value="1"/>
</dbReference>
<dbReference type="InterPro" id="IPR052233">
    <property type="entry name" value="Rho-type_GEFs"/>
</dbReference>
<dbReference type="CDD" id="cd04371">
    <property type="entry name" value="DEP"/>
    <property type="match status" value="1"/>
</dbReference>